<gene>
    <name evidence="2" type="ORF">DFR28_101404</name>
</gene>
<dbReference type="GO" id="GO:0006417">
    <property type="term" value="P:regulation of translation"/>
    <property type="evidence" value="ECO:0007669"/>
    <property type="project" value="TreeGrafter"/>
</dbReference>
<protein>
    <submittedName>
        <fullName evidence="2">Anti-sigma-K factor RskA</fullName>
    </submittedName>
</protein>
<keyword evidence="3" id="KW-1185">Reference proteome</keyword>
<reference evidence="2 3" key="1">
    <citation type="submission" date="2018-06" db="EMBL/GenBank/DDBJ databases">
        <title>Genomic Encyclopedia of Type Strains, Phase IV (KMG-IV): sequencing the most valuable type-strain genomes for metagenomic binning, comparative biology and taxonomic classification.</title>
        <authorList>
            <person name="Goeker M."/>
        </authorList>
    </citation>
    <scope>NUCLEOTIDE SEQUENCE [LARGE SCALE GENOMIC DNA]</scope>
    <source>
        <strain evidence="2 3">DSM 24032</strain>
    </source>
</reference>
<dbReference type="PANTHER" id="PTHR37461">
    <property type="entry name" value="ANTI-SIGMA-K FACTOR RSKA"/>
    <property type="match status" value="1"/>
</dbReference>
<dbReference type="EMBL" id="QNRT01000001">
    <property type="protein sequence ID" value="RBP53019.1"/>
    <property type="molecule type" value="Genomic_DNA"/>
</dbReference>
<comment type="caution">
    <text evidence="2">The sequence shown here is derived from an EMBL/GenBank/DDBJ whole genome shotgun (WGS) entry which is preliminary data.</text>
</comment>
<proteinExistence type="predicted"/>
<evidence type="ECO:0000313" key="3">
    <source>
        <dbReference type="Proteomes" id="UP000253083"/>
    </source>
</evidence>
<dbReference type="RefSeq" id="WP_113952626.1">
    <property type="nucleotide sequence ID" value="NZ_QNRT01000001.1"/>
</dbReference>
<evidence type="ECO:0000259" key="1">
    <source>
        <dbReference type="Pfam" id="PF10099"/>
    </source>
</evidence>
<dbReference type="PANTHER" id="PTHR37461:SF1">
    <property type="entry name" value="ANTI-SIGMA-K FACTOR RSKA"/>
    <property type="match status" value="1"/>
</dbReference>
<sequence length="229" mass="24562">MRYQNPELRAQLSAAYVVGTLQGLARQRFQSLLQSDASYRDEVAKWEQHFSHLDGQSAAVTPSSSTWSAIQTRLFGEAQKHSSSTSWWRGLAVLASAALIAMFVLQWNQRPPAESDSFDFVAVMQTADSQPLWSITLSDQGRKLEAVALKVPALPSQQDYELWLLAGEGVAPVSLGLLPKSGVLTRQLIDVSLDGASALAVSREVEGGSVSGAPAAGAVLYVAPLYSAS</sequence>
<accession>A0A395JN78</accession>
<organism evidence="2 3">
    <name type="scientific">Arenicella xantha</name>
    <dbReference type="NCBI Taxonomy" id="644221"/>
    <lineage>
        <taxon>Bacteria</taxon>
        <taxon>Pseudomonadati</taxon>
        <taxon>Pseudomonadota</taxon>
        <taxon>Gammaproteobacteria</taxon>
        <taxon>Arenicellales</taxon>
        <taxon>Arenicellaceae</taxon>
        <taxon>Arenicella</taxon>
    </lineage>
</organism>
<dbReference type="AlphaFoldDB" id="A0A395JN78"/>
<evidence type="ECO:0000313" key="2">
    <source>
        <dbReference type="EMBL" id="RBP53019.1"/>
    </source>
</evidence>
<dbReference type="Pfam" id="PF10099">
    <property type="entry name" value="RskA_C"/>
    <property type="match status" value="1"/>
</dbReference>
<dbReference type="Proteomes" id="UP000253083">
    <property type="component" value="Unassembled WGS sequence"/>
</dbReference>
<dbReference type="InterPro" id="IPR018764">
    <property type="entry name" value="RskA_C"/>
</dbReference>
<name>A0A395JN78_9GAMM</name>
<feature type="domain" description="Anti-sigma K factor RskA C-terminal" evidence="1">
    <location>
        <begin position="94"/>
        <end position="213"/>
    </location>
</feature>
<dbReference type="GO" id="GO:0005886">
    <property type="term" value="C:plasma membrane"/>
    <property type="evidence" value="ECO:0007669"/>
    <property type="project" value="InterPro"/>
</dbReference>
<dbReference type="OrthoDB" id="5298046at2"/>
<dbReference type="InParanoid" id="A0A395JN78"/>
<dbReference type="GO" id="GO:0016989">
    <property type="term" value="F:sigma factor antagonist activity"/>
    <property type="evidence" value="ECO:0007669"/>
    <property type="project" value="TreeGrafter"/>
</dbReference>
<dbReference type="InterPro" id="IPR051474">
    <property type="entry name" value="Anti-sigma-K/W_factor"/>
</dbReference>